<dbReference type="InterPro" id="IPR050091">
    <property type="entry name" value="PKS_NRPS_Biosynth_Enz"/>
</dbReference>
<dbReference type="InterPro" id="IPR016039">
    <property type="entry name" value="Thiolase-like"/>
</dbReference>
<dbReference type="InterPro" id="IPR042104">
    <property type="entry name" value="PKS_dehydratase_sf"/>
</dbReference>
<dbReference type="CDD" id="cd00833">
    <property type="entry name" value="PKS"/>
    <property type="match status" value="1"/>
</dbReference>
<dbReference type="InterPro" id="IPR011032">
    <property type="entry name" value="GroES-like_sf"/>
</dbReference>
<dbReference type="GO" id="GO:0004312">
    <property type="term" value="F:fatty acid synthase activity"/>
    <property type="evidence" value="ECO:0007669"/>
    <property type="project" value="TreeGrafter"/>
</dbReference>
<dbReference type="InterPro" id="IPR014043">
    <property type="entry name" value="Acyl_transferase_dom"/>
</dbReference>
<dbReference type="InterPro" id="IPR016035">
    <property type="entry name" value="Acyl_Trfase/lysoPLipase"/>
</dbReference>
<evidence type="ECO:0000313" key="2">
    <source>
        <dbReference type="EMBL" id="CAB3220026.1"/>
    </source>
</evidence>
<accession>A0A8S0YLI7</accession>
<dbReference type="SUPFAM" id="SSF52151">
    <property type="entry name" value="FabD/lysophospholipase-like"/>
    <property type="match status" value="1"/>
</dbReference>
<dbReference type="PANTHER" id="PTHR43775:SF23">
    <property type="entry name" value="FATTY ACID SYNTHASE 3"/>
    <property type="match status" value="1"/>
</dbReference>
<dbReference type="EMBL" id="CADEBC010000043">
    <property type="protein sequence ID" value="CAB3220026.1"/>
    <property type="molecule type" value="Genomic_DNA"/>
</dbReference>
<sequence length="1720" mass="192053">MQGRCDCAIVAGSYLCLHPQSAINLARVVPMSRDGKTFSFDERAQGCARSEAINVLFLQRAKNALRIYADILHVKSEYVGMIKESTSPKFGFYRGLNNTIDFLKTFYKEAGISADAIEYFEAFGCATPEVDKVELQAIQELFCKNRDNKPLLIGSVMSNIGYGEAASGLSAITKVLLGYHNGKLAANLHCGQPRKDIEALHDGRMRILDEHQTFDRSYVAVNGLSVTGVNSHVLLHGHYKPKDLSRYKTSIPHLVTVTGRHEEAVKWLHQNLKSNPVDDEQLALLRNIHKRNIAGHVGRGYIILQADEEQKTVILREKTDYADLSRRPLWFVYSGMGSQWAGMGTQLMRIPIFVAAIERCRQALKPTGLDIVEIITSPDETIFNNILHSFVGIAAVQIGLTDILHAMGLKPDGIIGHSVGELGCAYADGCLTAEEMILSAYYRGMVSLETKFIHGSMAAVGVGYKQISQMCPPEIEVACRNGPDSSTISGPSDVMREFVAKLTADGIFAKEVPCSNIAYHSRYIADAGPGLLKYLQKAIPNPKVRSKRWLSTSVPEARWNEPIAELCSAEYLTNNLLSPVLFEETSLLVPSEAVLVEIAPAWHPDNTLFLLEAIGKLHMEGFNFDVQALYPKVEMPVSTGTPFLSHLVKWAHDERWPVPIHCLANKRQGANCDFILALHDQEYSYVRGHTIRGDTLFPLAASLMLVWDTLSMVMGVPKRQMSVEFENIKSYAQPVLHDGRQLKLSVTIHRGEGGFEILDGISRVATGYIRPVKIQMIDTVVNNQIQTVHLTGEDIYQLLRDRDYSYGGEFQSIDCADESLSEAMIEWRDNWVTFIDGMLQLNMLRQQHNAVSHPTRIQKLHIDVKEHTQTLVTLPKLDGKVLVRAEVIEKSDLTRCGGVVLQAIKYQHLPPANDTKMTLKTLTFVPHFKSKLDISSTLEVYLQLVAENLNKDGIKVVGIQSKVQAEEGSMFKEINKVVNNLFGIKVNYEQISGENAINKNTFEDVDLILVQNLSRKQNVLQTLQGVLLIDQFVVTEENISNPNYEQYSKIYRVLSSHLLSEDLSKNQSVLQLVRWGPMKALTGTTTVCIRKKSDIDFLTSIRANLTSDQHLLVISSFPSIPSLKELIAYWRRDTTRNKVHLITVNNSNIDDVEKNLNNIEFAFNYVDHGKWGGEFYLSMADTMKESKNVTLQSAKFGDYNSLQWVQAPDLAESGVTVNVHYAGITSNDIKHANGSLFSAQNVKTYGMDFSGITERGQPVMGVVRSGAASSQVRAQPELLWPVPAHWSLEDAATVPLAYLQAFYCLGIKVQLLRGRTVLVHGGAGALGQAIISIALAHDCEVFTTVSDVHKKQFLLKLFPQLKADHIGKSRDIAFIDTLRQTVGEKKCDIIISSAKGSVKDITLKCSAFGGIFLDTSQIQNREDYDFGMSNLWESRTYSRVDFSSMLEPENVDNISVINKMISEGIARGYVRPLSRITYATGEVPRAFRFLAENSHRGRVLLRMKDNTIQAQYRLKCSPDHCYLILCNSTSFGVQLADRLVAKGVKLLYVHVQKQSSYLQYKIRSWQELGVKVGISSERLNSQKAVASLLTNATRLGPLEGVYVTTDDNNNDIYSSLISDLDVETKKISCDLKHFVVVYFGDNSIEKDVCLNRLYNQLPATVVTLPELKSESYNSYPKWRSAMDALESALQHTRGIILAHLERGPKPSLLKQIESLTGKWS</sequence>
<dbReference type="InterPro" id="IPR014030">
    <property type="entry name" value="Ketoacyl_synth_N"/>
</dbReference>
<dbReference type="SUPFAM" id="SSF53901">
    <property type="entry name" value="Thiolase-like"/>
    <property type="match status" value="1"/>
</dbReference>
<dbReference type="SUPFAM" id="SSF50129">
    <property type="entry name" value="GroES-like"/>
    <property type="match status" value="1"/>
</dbReference>
<dbReference type="InterPro" id="IPR020841">
    <property type="entry name" value="PKS_Beta-ketoAc_synthase_dom"/>
</dbReference>
<dbReference type="Gene3D" id="3.40.50.720">
    <property type="entry name" value="NAD(P)-binding Rossmann-like Domain"/>
    <property type="match status" value="1"/>
</dbReference>
<dbReference type="Pfam" id="PF16197">
    <property type="entry name" value="KAsynt_C_assoc"/>
    <property type="match status" value="1"/>
</dbReference>
<dbReference type="Gene3D" id="3.30.70.3290">
    <property type="match status" value="1"/>
</dbReference>
<dbReference type="Proteomes" id="UP000494106">
    <property type="component" value="Unassembled WGS sequence"/>
</dbReference>
<dbReference type="PANTHER" id="PTHR43775">
    <property type="entry name" value="FATTY ACID SYNTHASE"/>
    <property type="match status" value="1"/>
</dbReference>
<reference evidence="2 3" key="1">
    <citation type="submission" date="2020-04" db="EMBL/GenBank/DDBJ databases">
        <authorList>
            <person name="Wallbank WR R."/>
            <person name="Pardo Diaz C."/>
            <person name="Kozak K."/>
            <person name="Martin S."/>
            <person name="Jiggins C."/>
            <person name="Moest M."/>
            <person name="Warren A I."/>
            <person name="Byers J.R.P. K."/>
            <person name="Montejo-Kovacevich G."/>
            <person name="Yen C E."/>
        </authorList>
    </citation>
    <scope>NUCLEOTIDE SEQUENCE [LARGE SCALE GENOMIC DNA]</scope>
</reference>
<dbReference type="InterPro" id="IPR014031">
    <property type="entry name" value="Ketoacyl_synth_C"/>
</dbReference>
<organism evidence="2 3">
    <name type="scientific">Arctia plantaginis</name>
    <name type="common">Wood tiger moth</name>
    <name type="synonym">Phalaena plantaginis</name>
    <dbReference type="NCBI Taxonomy" id="874455"/>
    <lineage>
        <taxon>Eukaryota</taxon>
        <taxon>Metazoa</taxon>
        <taxon>Ecdysozoa</taxon>
        <taxon>Arthropoda</taxon>
        <taxon>Hexapoda</taxon>
        <taxon>Insecta</taxon>
        <taxon>Pterygota</taxon>
        <taxon>Neoptera</taxon>
        <taxon>Endopterygota</taxon>
        <taxon>Lepidoptera</taxon>
        <taxon>Glossata</taxon>
        <taxon>Ditrysia</taxon>
        <taxon>Noctuoidea</taxon>
        <taxon>Erebidae</taxon>
        <taxon>Arctiinae</taxon>
        <taxon>Arctia</taxon>
    </lineage>
</organism>
<comment type="caution">
    <text evidence="2">The sequence shown here is derived from an EMBL/GenBank/DDBJ whole genome shotgun (WGS) entry which is preliminary data.</text>
</comment>
<proteinExistence type="predicted"/>
<dbReference type="Pfam" id="PF02801">
    <property type="entry name" value="Ketoacyl-synt_C"/>
    <property type="match status" value="1"/>
</dbReference>
<dbReference type="PROSITE" id="PS52004">
    <property type="entry name" value="KS3_2"/>
    <property type="match status" value="1"/>
</dbReference>
<dbReference type="InterPro" id="IPR016036">
    <property type="entry name" value="Malonyl_transacylase_ACP-bd"/>
</dbReference>
<protein>
    <recommendedName>
        <fullName evidence="1">Ketosynthase family 3 (KS3) domain-containing protein</fullName>
    </recommendedName>
</protein>
<evidence type="ECO:0000313" key="3">
    <source>
        <dbReference type="Proteomes" id="UP000494106"/>
    </source>
</evidence>
<dbReference type="Gene3D" id="3.90.180.10">
    <property type="entry name" value="Medium-chain alcohol dehydrogenases, catalytic domain"/>
    <property type="match status" value="1"/>
</dbReference>
<gene>
    <name evidence="2" type="ORF">APLA_LOCUS121</name>
</gene>
<dbReference type="GO" id="GO:0006633">
    <property type="term" value="P:fatty acid biosynthetic process"/>
    <property type="evidence" value="ECO:0007669"/>
    <property type="project" value="TreeGrafter"/>
</dbReference>
<keyword evidence="3" id="KW-1185">Reference proteome</keyword>
<dbReference type="SMART" id="SM00825">
    <property type="entry name" value="PKS_KS"/>
    <property type="match status" value="1"/>
</dbReference>
<dbReference type="InterPro" id="IPR036291">
    <property type="entry name" value="NAD(P)-bd_dom_sf"/>
</dbReference>
<dbReference type="SMART" id="SM00829">
    <property type="entry name" value="PKS_ER"/>
    <property type="match status" value="1"/>
</dbReference>
<evidence type="ECO:0000259" key="1">
    <source>
        <dbReference type="PROSITE" id="PS52004"/>
    </source>
</evidence>
<dbReference type="InterPro" id="IPR020843">
    <property type="entry name" value="ER"/>
</dbReference>
<feature type="domain" description="Ketosynthase family 3 (KS3)" evidence="1">
    <location>
        <begin position="1"/>
        <end position="237"/>
    </location>
</feature>
<dbReference type="GO" id="GO:0016491">
    <property type="term" value="F:oxidoreductase activity"/>
    <property type="evidence" value="ECO:0007669"/>
    <property type="project" value="InterPro"/>
</dbReference>
<dbReference type="SUPFAM" id="SSF55048">
    <property type="entry name" value="Probable ACP-binding domain of malonyl-CoA ACP transacylase"/>
    <property type="match status" value="1"/>
</dbReference>
<dbReference type="InterPro" id="IPR032821">
    <property type="entry name" value="PKS_assoc"/>
</dbReference>
<name>A0A8S0YLI7_ARCPL</name>
<dbReference type="Gene3D" id="3.40.366.10">
    <property type="entry name" value="Malonyl-Coenzyme A Acyl Carrier Protein, domain 2"/>
    <property type="match status" value="1"/>
</dbReference>
<dbReference type="SMART" id="SM00827">
    <property type="entry name" value="PKS_AT"/>
    <property type="match status" value="1"/>
</dbReference>
<dbReference type="Pfam" id="PF00109">
    <property type="entry name" value="ketoacyl-synt"/>
    <property type="match status" value="1"/>
</dbReference>
<dbReference type="Gene3D" id="3.40.47.10">
    <property type="match status" value="1"/>
</dbReference>
<dbReference type="OrthoDB" id="329835at2759"/>
<dbReference type="SUPFAM" id="SSF51735">
    <property type="entry name" value="NAD(P)-binding Rossmann-fold domains"/>
    <property type="match status" value="1"/>
</dbReference>
<dbReference type="Pfam" id="PF00698">
    <property type="entry name" value="Acyl_transf_1"/>
    <property type="match status" value="1"/>
</dbReference>
<dbReference type="InterPro" id="IPR001227">
    <property type="entry name" value="Ac_transferase_dom_sf"/>
</dbReference>
<dbReference type="Gene3D" id="3.10.129.110">
    <property type="entry name" value="Polyketide synthase dehydratase"/>
    <property type="match status" value="1"/>
</dbReference>
<dbReference type="CDD" id="cd05195">
    <property type="entry name" value="enoyl_red"/>
    <property type="match status" value="1"/>
</dbReference>